<dbReference type="PROSITE" id="PS50043">
    <property type="entry name" value="HTH_LUXR_2"/>
    <property type="match status" value="1"/>
</dbReference>
<dbReference type="PANTHER" id="PTHR43214:SF41">
    <property type="entry name" value="NITRATE_NITRITE RESPONSE REGULATOR PROTEIN NARP"/>
    <property type="match status" value="1"/>
</dbReference>
<dbReference type="InterPro" id="IPR016032">
    <property type="entry name" value="Sig_transdc_resp-reg_C-effctor"/>
</dbReference>
<keyword evidence="8" id="KW-1185">Reference proteome</keyword>
<sequence length="231" mass="25416">MATDKTGHAGMGSEQHKPTILIVEDHPMISIMLADMIEQLLNHSEIIVVDNLEKARGLKAMPEVVIADLDLPDSKGVGTINAFSLMFPDCTKMICSGVLDKSLAREAEAAGYFYVNKASTYPELLRALQVLLVQAGVLDIAPRSTEKTANEYHSNIYAPGSDKPLTWKQVEIMRKTAEGLSAKEVAREMDISPDTVRGHIKEIFLRLGAKNKGQAVEIFVRAERQARLLDS</sequence>
<dbReference type="InterPro" id="IPR001789">
    <property type="entry name" value="Sig_transdc_resp-reg_receiver"/>
</dbReference>
<protein>
    <submittedName>
        <fullName evidence="7">Response regulator transcription factor</fullName>
    </submittedName>
</protein>
<dbReference type="SUPFAM" id="SSF46894">
    <property type="entry name" value="C-terminal effector domain of the bipartite response regulators"/>
    <property type="match status" value="1"/>
</dbReference>
<dbReference type="RefSeq" id="WP_257512564.1">
    <property type="nucleotide sequence ID" value="NZ_JANKHG010000018.1"/>
</dbReference>
<evidence type="ECO:0000256" key="1">
    <source>
        <dbReference type="ARBA" id="ARBA00023015"/>
    </source>
</evidence>
<dbReference type="InterPro" id="IPR039420">
    <property type="entry name" value="WalR-like"/>
</dbReference>
<dbReference type="InterPro" id="IPR011006">
    <property type="entry name" value="CheY-like_superfamily"/>
</dbReference>
<dbReference type="Pfam" id="PF00196">
    <property type="entry name" value="GerE"/>
    <property type="match status" value="1"/>
</dbReference>
<accession>A0ABT1XKF7</accession>
<dbReference type="SUPFAM" id="SSF52172">
    <property type="entry name" value="CheY-like"/>
    <property type="match status" value="1"/>
</dbReference>
<name>A0ABT1XKF7_9BURK</name>
<keyword evidence="2" id="KW-0238">DNA-binding</keyword>
<evidence type="ECO:0000259" key="6">
    <source>
        <dbReference type="PROSITE" id="PS50110"/>
    </source>
</evidence>
<keyword evidence="3" id="KW-0804">Transcription</keyword>
<evidence type="ECO:0000313" key="8">
    <source>
        <dbReference type="Proteomes" id="UP001165267"/>
    </source>
</evidence>
<evidence type="ECO:0000313" key="7">
    <source>
        <dbReference type="EMBL" id="MCR2747346.1"/>
    </source>
</evidence>
<dbReference type="SMART" id="SM00448">
    <property type="entry name" value="REC"/>
    <property type="match status" value="1"/>
</dbReference>
<dbReference type="PRINTS" id="PR00038">
    <property type="entry name" value="HTHLUXR"/>
</dbReference>
<feature type="domain" description="Response regulatory" evidence="6">
    <location>
        <begin position="19"/>
        <end position="132"/>
    </location>
</feature>
<dbReference type="Pfam" id="PF00072">
    <property type="entry name" value="Response_reg"/>
    <property type="match status" value="1"/>
</dbReference>
<evidence type="ECO:0000256" key="3">
    <source>
        <dbReference type="ARBA" id="ARBA00023163"/>
    </source>
</evidence>
<dbReference type="EMBL" id="JANKHG010000018">
    <property type="protein sequence ID" value="MCR2747346.1"/>
    <property type="molecule type" value="Genomic_DNA"/>
</dbReference>
<comment type="caution">
    <text evidence="7">The sequence shown here is derived from an EMBL/GenBank/DDBJ whole genome shotgun (WGS) entry which is preliminary data.</text>
</comment>
<dbReference type="InterPro" id="IPR000792">
    <property type="entry name" value="Tscrpt_reg_LuxR_C"/>
</dbReference>
<dbReference type="Proteomes" id="UP001165267">
    <property type="component" value="Unassembled WGS sequence"/>
</dbReference>
<dbReference type="Gene3D" id="3.40.50.2300">
    <property type="match status" value="1"/>
</dbReference>
<keyword evidence="4" id="KW-0597">Phosphoprotein</keyword>
<feature type="domain" description="HTH luxR-type" evidence="5">
    <location>
        <begin position="158"/>
        <end position="223"/>
    </location>
</feature>
<gene>
    <name evidence="7" type="ORF">NSP04_11855</name>
</gene>
<feature type="modified residue" description="4-aspartylphosphate" evidence="4">
    <location>
        <position position="68"/>
    </location>
</feature>
<dbReference type="PROSITE" id="PS50110">
    <property type="entry name" value="RESPONSE_REGULATORY"/>
    <property type="match status" value="1"/>
</dbReference>
<dbReference type="InterPro" id="IPR036388">
    <property type="entry name" value="WH-like_DNA-bd_sf"/>
</dbReference>
<proteinExistence type="predicted"/>
<organism evidence="7 8">
    <name type="scientific">Limnobacter parvus</name>
    <dbReference type="NCBI Taxonomy" id="2939690"/>
    <lineage>
        <taxon>Bacteria</taxon>
        <taxon>Pseudomonadati</taxon>
        <taxon>Pseudomonadota</taxon>
        <taxon>Betaproteobacteria</taxon>
        <taxon>Burkholderiales</taxon>
        <taxon>Burkholderiaceae</taxon>
        <taxon>Limnobacter</taxon>
    </lineage>
</organism>
<evidence type="ECO:0000259" key="5">
    <source>
        <dbReference type="PROSITE" id="PS50043"/>
    </source>
</evidence>
<reference evidence="7" key="1">
    <citation type="submission" date="2022-07" db="EMBL/GenBank/DDBJ databases">
        <authorList>
            <person name="Xamxidin M."/>
        </authorList>
    </citation>
    <scope>NUCLEOTIDE SEQUENCE</scope>
    <source>
        <strain evidence="7">YS8-69</strain>
    </source>
</reference>
<dbReference type="PANTHER" id="PTHR43214">
    <property type="entry name" value="TWO-COMPONENT RESPONSE REGULATOR"/>
    <property type="match status" value="1"/>
</dbReference>
<dbReference type="CDD" id="cd06170">
    <property type="entry name" value="LuxR_C_like"/>
    <property type="match status" value="1"/>
</dbReference>
<evidence type="ECO:0000256" key="2">
    <source>
        <dbReference type="ARBA" id="ARBA00023125"/>
    </source>
</evidence>
<dbReference type="Gene3D" id="1.10.10.10">
    <property type="entry name" value="Winged helix-like DNA-binding domain superfamily/Winged helix DNA-binding domain"/>
    <property type="match status" value="1"/>
</dbReference>
<dbReference type="SMART" id="SM00421">
    <property type="entry name" value="HTH_LUXR"/>
    <property type="match status" value="1"/>
</dbReference>
<keyword evidence="1" id="KW-0805">Transcription regulation</keyword>
<evidence type="ECO:0000256" key="4">
    <source>
        <dbReference type="PROSITE-ProRule" id="PRU00169"/>
    </source>
</evidence>